<dbReference type="Pfam" id="PF02894">
    <property type="entry name" value="GFO_IDH_MocA_C"/>
    <property type="match status" value="1"/>
</dbReference>
<protein>
    <submittedName>
        <fullName evidence="4">Oxidoreductase P35</fullName>
    </submittedName>
</protein>
<dbReference type="SUPFAM" id="SSF55347">
    <property type="entry name" value="Glyceraldehyde-3-phosphate dehydrogenase-like, C-terminal domain"/>
    <property type="match status" value="1"/>
</dbReference>
<dbReference type="Gene3D" id="3.40.50.720">
    <property type="entry name" value="NAD(P)-binding Rossmann-like Domain"/>
    <property type="match status" value="1"/>
</dbReference>
<accession>A0AA35WEW4</accession>
<evidence type="ECO:0000259" key="2">
    <source>
        <dbReference type="Pfam" id="PF01408"/>
    </source>
</evidence>
<gene>
    <name evidence="4" type="ORF">GBAR_LOCUS10837</name>
</gene>
<name>A0AA35WEW4_GEOBA</name>
<keyword evidence="5" id="KW-1185">Reference proteome</keyword>
<dbReference type="PANTHER" id="PTHR43818:SF11">
    <property type="entry name" value="BCDNA.GH03377"/>
    <property type="match status" value="1"/>
</dbReference>
<dbReference type="GO" id="GO:0016491">
    <property type="term" value="F:oxidoreductase activity"/>
    <property type="evidence" value="ECO:0007669"/>
    <property type="project" value="UniProtKB-KW"/>
</dbReference>
<dbReference type="Gene3D" id="3.30.360.10">
    <property type="entry name" value="Dihydrodipicolinate Reductase, domain 2"/>
    <property type="match status" value="1"/>
</dbReference>
<dbReference type="InterPro" id="IPR036291">
    <property type="entry name" value="NAD(P)-bd_dom_sf"/>
</dbReference>
<dbReference type="GO" id="GO:0000166">
    <property type="term" value="F:nucleotide binding"/>
    <property type="evidence" value="ECO:0007669"/>
    <property type="project" value="InterPro"/>
</dbReference>
<evidence type="ECO:0000313" key="4">
    <source>
        <dbReference type="EMBL" id="CAI8017949.1"/>
    </source>
</evidence>
<evidence type="ECO:0000259" key="3">
    <source>
        <dbReference type="Pfam" id="PF02894"/>
    </source>
</evidence>
<dbReference type="Pfam" id="PF01408">
    <property type="entry name" value="GFO_IDH_MocA"/>
    <property type="match status" value="1"/>
</dbReference>
<proteinExistence type="predicted"/>
<feature type="domain" description="Gfo/Idh/MocA-like oxidoreductase N-terminal" evidence="2">
    <location>
        <begin position="25"/>
        <end position="127"/>
    </location>
</feature>
<dbReference type="InterPro" id="IPR004104">
    <property type="entry name" value="Gfo/Idh/MocA-like_OxRdtase_C"/>
</dbReference>
<feature type="domain" description="Gfo/Idh/MocA-like oxidoreductase C-terminal" evidence="3">
    <location>
        <begin position="168"/>
        <end position="315"/>
    </location>
</feature>
<keyword evidence="1" id="KW-0560">Oxidoreductase</keyword>
<dbReference type="EMBL" id="CASHTH010001673">
    <property type="protein sequence ID" value="CAI8017949.1"/>
    <property type="molecule type" value="Genomic_DNA"/>
</dbReference>
<comment type="caution">
    <text evidence="4">The sequence shown here is derived from an EMBL/GenBank/DDBJ whole genome shotgun (WGS) entry which is preliminary data.</text>
</comment>
<dbReference type="SUPFAM" id="SSF51735">
    <property type="entry name" value="NAD(P)-binding Rossmann-fold domains"/>
    <property type="match status" value="1"/>
</dbReference>
<dbReference type="PANTHER" id="PTHR43818">
    <property type="entry name" value="BCDNA.GH03377"/>
    <property type="match status" value="1"/>
</dbReference>
<dbReference type="InterPro" id="IPR050463">
    <property type="entry name" value="Gfo/Idh/MocA_oxidrdct_glycsds"/>
</dbReference>
<evidence type="ECO:0000256" key="1">
    <source>
        <dbReference type="ARBA" id="ARBA00023002"/>
    </source>
</evidence>
<evidence type="ECO:0000313" key="5">
    <source>
        <dbReference type="Proteomes" id="UP001174909"/>
    </source>
</evidence>
<dbReference type="InterPro" id="IPR000683">
    <property type="entry name" value="Gfo/Idh/MocA-like_OxRdtase_N"/>
</dbReference>
<reference evidence="4" key="1">
    <citation type="submission" date="2023-03" db="EMBL/GenBank/DDBJ databases">
        <authorList>
            <person name="Steffen K."/>
            <person name="Cardenas P."/>
        </authorList>
    </citation>
    <scope>NUCLEOTIDE SEQUENCE</scope>
</reference>
<organism evidence="4 5">
    <name type="scientific">Geodia barretti</name>
    <name type="common">Barrett's horny sponge</name>
    <dbReference type="NCBI Taxonomy" id="519541"/>
    <lineage>
        <taxon>Eukaryota</taxon>
        <taxon>Metazoa</taxon>
        <taxon>Porifera</taxon>
        <taxon>Demospongiae</taxon>
        <taxon>Heteroscleromorpha</taxon>
        <taxon>Tetractinellida</taxon>
        <taxon>Astrophorina</taxon>
        <taxon>Geodiidae</taxon>
        <taxon>Geodia</taxon>
    </lineage>
</organism>
<sequence length="335" mass="37088">MGATIDDEVAGRPDSFIWQPFSHAAAAVACERTDLVAVSDVFAEKAEAIRKRYGAERAYTDYQEMIVKEKPDIICIATRPGPHVDITVFAAENGVKGIYCEKPLCCSMEEADIMVDIVQKHGVKFNYGTQRRYMPIYRKIRELVDAGEIGDVQCSIAQYGASSALWGLTHAADMLLFLAGDPEVDFVQGAIICKDSDWDGNRLNVDPGIASGYIRYSNGVHGYNTAGTGPEYEVCGTGGKIRVQNNSREIQFRKKDGTFFEEVPFPETSRATGTVMGITDIAEALDEDRETKGPVHLARRSQETLMGMIESHRLGGKHISLPMENRSLYVTRDNW</sequence>
<dbReference type="Proteomes" id="UP001174909">
    <property type="component" value="Unassembled WGS sequence"/>
</dbReference>
<dbReference type="AlphaFoldDB" id="A0AA35WEW4"/>